<sequence>MTDAPSLTFPILMNLPRRNRCLRKARIQELENKEKEHEVQILMLIEERDQFRNALAWKAAGHKNPQFIAAVSEYPPGVRPSAPYPTREPTTPPHFLKTLFYAFALYNSIKFLSRTAATAFGHCTRLEDVEESWTPKHVIDLQFRQLEFQKHFFHYFHEFLILRVPSFLKRAIMAFTSSDSLQPFRAGSISSFCA</sequence>
<organism evidence="1 2">
    <name type="scientific">Paracoccidioides lutzii (strain ATCC MYA-826 / Pb01)</name>
    <name type="common">Paracoccidioides brasiliensis</name>
    <dbReference type="NCBI Taxonomy" id="502779"/>
    <lineage>
        <taxon>Eukaryota</taxon>
        <taxon>Fungi</taxon>
        <taxon>Dikarya</taxon>
        <taxon>Ascomycota</taxon>
        <taxon>Pezizomycotina</taxon>
        <taxon>Eurotiomycetes</taxon>
        <taxon>Eurotiomycetidae</taxon>
        <taxon>Onygenales</taxon>
        <taxon>Ajellomycetaceae</taxon>
        <taxon>Paracoccidioides</taxon>
    </lineage>
</organism>
<proteinExistence type="predicted"/>
<dbReference type="EMBL" id="KN293998">
    <property type="protein sequence ID" value="EEH41154.2"/>
    <property type="molecule type" value="Genomic_DNA"/>
</dbReference>
<evidence type="ECO:0000313" key="2">
    <source>
        <dbReference type="Proteomes" id="UP000002059"/>
    </source>
</evidence>
<protein>
    <submittedName>
        <fullName evidence="1">Uncharacterized protein</fullName>
    </submittedName>
</protein>
<dbReference type="HOGENOM" id="CLU_1402857_0_0_1"/>
<dbReference type="Proteomes" id="UP000002059">
    <property type="component" value="Partially assembled WGS sequence"/>
</dbReference>
<keyword evidence="2" id="KW-1185">Reference proteome</keyword>
<gene>
    <name evidence="1" type="ORF">PAAG_03440</name>
</gene>
<dbReference type="GeneID" id="9098121"/>
<dbReference type="RefSeq" id="XP_015701944.1">
    <property type="nucleotide sequence ID" value="XM_015844970.1"/>
</dbReference>
<dbReference type="KEGG" id="pbl:PAAG_03440"/>
<dbReference type="AlphaFoldDB" id="C1GX66"/>
<name>C1GX66_PARBA</name>
<evidence type="ECO:0000313" key="1">
    <source>
        <dbReference type="EMBL" id="EEH41154.2"/>
    </source>
</evidence>
<dbReference type="VEuPathDB" id="FungiDB:PAAG_03440"/>
<accession>C1GX66</accession>
<reference evidence="1 2" key="1">
    <citation type="journal article" date="2011" name="PLoS Genet.">
        <title>Comparative genomic analysis of human fungal pathogens causing paracoccidioidomycosis.</title>
        <authorList>
            <person name="Desjardins C.A."/>
            <person name="Champion M.D."/>
            <person name="Holder J.W."/>
            <person name="Muszewska A."/>
            <person name="Goldberg J."/>
            <person name="Bailao A.M."/>
            <person name="Brigido M.M."/>
            <person name="Ferreira M.E."/>
            <person name="Garcia A.M."/>
            <person name="Grynberg M."/>
            <person name="Gujja S."/>
            <person name="Heiman D.I."/>
            <person name="Henn M.R."/>
            <person name="Kodira C.D."/>
            <person name="Leon-Narvaez H."/>
            <person name="Longo L.V."/>
            <person name="Ma L.J."/>
            <person name="Malavazi I."/>
            <person name="Matsuo A.L."/>
            <person name="Morais F.V."/>
            <person name="Pereira M."/>
            <person name="Rodriguez-Brito S."/>
            <person name="Sakthikumar S."/>
            <person name="Salem-Izacc S.M."/>
            <person name="Sykes S.M."/>
            <person name="Teixeira M.M."/>
            <person name="Vallejo M.C."/>
            <person name="Walter M.E."/>
            <person name="Yandava C."/>
            <person name="Young S."/>
            <person name="Zeng Q."/>
            <person name="Zucker J."/>
            <person name="Felipe M.S."/>
            <person name="Goldman G.H."/>
            <person name="Haas B.J."/>
            <person name="McEwen J.G."/>
            <person name="Nino-Vega G."/>
            <person name="Puccia R."/>
            <person name="San-Blas G."/>
            <person name="Soares C.M."/>
            <person name="Birren B.W."/>
            <person name="Cuomo C.A."/>
        </authorList>
    </citation>
    <scope>NUCLEOTIDE SEQUENCE [LARGE SCALE GENOMIC DNA]</scope>
    <source>
        <strain evidence="2">ATCC MYA-826 / Pb01</strain>
    </source>
</reference>